<evidence type="ECO:0000313" key="1">
    <source>
        <dbReference type="EMBL" id="MBC3807424.1"/>
    </source>
</evidence>
<evidence type="ECO:0000313" key="2">
    <source>
        <dbReference type="Proteomes" id="UP000648257"/>
    </source>
</evidence>
<gene>
    <name evidence="1" type="ORF">H8K52_08720</name>
</gene>
<keyword evidence="2" id="KW-1185">Reference proteome</keyword>
<dbReference type="RefSeq" id="WP_186922508.1">
    <property type="nucleotide sequence ID" value="NZ_JACOFW010000007.1"/>
</dbReference>
<dbReference type="Proteomes" id="UP000648257">
    <property type="component" value="Unassembled WGS sequence"/>
</dbReference>
<dbReference type="EMBL" id="JACOFW010000007">
    <property type="protein sequence ID" value="MBC3807424.1"/>
    <property type="molecule type" value="Genomic_DNA"/>
</dbReference>
<organism evidence="1 2">
    <name type="scientific">Undibacterium seohonense</name>
    <dbReference type="NCBI Taxonomy" id="1344950"/>
    <lineage>
        <taxon>Bacteria</taxon>
        <taxon>Pseudomonadati</taxon>
        <taxon>Pseudomonadota</taxon>
        <taxon>Betaproteobacteria</taxon>
        <taxon>Burkholderiales</taxon>
        <taxon>Oxalobacteraceae</taxon>
        <taxon>Undibacterium</taxon>
    </lineage>
</organism>
<protein>
    <submittedName>
        <fullName evidence="1">Uncharacterized protein</fullName>
    </submittedName>
</protein>
<proteinExistence type="predicted"/>
<comment type="caution">
    <text evidence="1">The sequence shown here is derived from an EMBL/GenBank/DDBJ whole genome shotgun (WGS) entry which is preliminary data.</text>
</comment>
<reference evidence="1 2" key="1">
    <citation type="submission" date="2020-08" db="EMBL/GenBank/DDBJ databases">
        <title>Novel species isolated from subtropical streams in China.</title>
        <authorList>
            <person name="Lu H."/>
        </authorList>
    </citation>
    <scope>NUCLEOTIDE SEQUENCE [LARGE SCALE GENOMIC DNA]</scope>
    <source>
        <strain evidence="1 2">KACC 16656</strain>
    </source>
</reference>
<sequence length="70" mass="7792">MQYRKKFVNTNLSSLKVENSKIKSTNAGTGFQTDVRLLLGCEASDAKTYVVMHVRDGNNPFPILAPTPMF</sequence>
<name>A0ABR6X3A2_9BURK</name>
<accession>A0ABR6X3A2</accession>